<organism evidence="6 7">
    <name type="scientific">Saccoglossus kowalevskii</name>
    <name type="common">Acorn worm</name>
    <dbReference type="NCBI Taxonomy" id="10224"/>
    <lineage>
        <taxon>Eukaryota</taxon>
        <taxon>Metazoa</taxon>
        <taxon>Hemichordata</taxon>
        <taxon>Enteropneusta</taxon>
        <taxon>Harrimaniidae</taxon>
        <taxon>Saccoglossus</taxon>
    </lineage>
</organism>
<gene>
    <name evidence="7" type="primary">LOC100366894</name>
</gene>
<feature type="compositionally biased region" description="Basic and acidic residues" evidence="5">
    <location>
        <begin position="122"/>
        <end position="154"/>
    </location>
</feature>
<keyword evidence="6" id="KW-1185">Reference proteome</keyword>
<evidence type="ECO:0000256" key="3">
    <source>
        <dbReference type="ARBA" id="ARBA00023242"/>
    </source>
</evidence>
<dbReference type="Proteomes" id="UP000694865">
    <property type="component" value="Unplaced"/>
</dbReference>
<evidence type="ECO:0000256" key="5">
    <source>
        <dbReference type="SAM" id="MobiDB-lite"/>
    </source>
</evidence>
<feature type="compositionally biased region" description="Low complexity" evidence="5">
    <location>
        <begin position="83"/>
        <end position="96"/>
    </location>
</feature>
<keyword evidence="3" id="KW-0539">Nucleus</keyword>
<evidence type="ECO:0000313" key="7">
    <source>
        <dbReference type="RefSeq" id="XP_002731283.2"/>
    </source>
</evidence>
<proteinExistence type="inferred from homology"/>
<evidence type="ECO:0000256" key="2">
    <source>
        <dbReference type="ARBA" id="ARBA00022473"/>
    </source>
</evidence>
<accession>A0ABM0GJL2</accession>
<evidence type="ECO:0000256" key="1">
    <source>
        <dbReference type="ARBA" id="ARBA00004123"/>
    </source>
</evidence>
<feature type="compositionally biased region" description="Polar residues" evidence="5">
    <location>
        <begin position="28"/>
        <end position="48"/>
    </location>
</feature>
<dbReference type="PANTHER" id="PTHR12972">
    <property type="entry name" value="DOWNSTREAM NEIGHBOR OF SON"/>
    <property type="match status" value="1"/>
</dbReference>
<dbReference type="RefSeq" id="XP_002731283.2">
    <property type="nucleotide sequence ID" value="XM_002731237.2"/>
</dbReference>
<sequence>MADCVSCSPKWKRPSEIMKMRRKKKSSNMDVRSLSSTFSVLKQKNCDASNEGKRKQAKRRNPFGYPSGKSHHESPRKKPNLPTSSNTSSGEESGNSEPDSTKRLFKSLDSSSPFKITPQKSLDMRIFKENHEQAERKSEVLNHNTKPESKSETHTELPVDWSVRSRVRFLSPELFNWCNNLKSTEESIGTSEFVRCQDTQLPENIQDLSSSVETRSQFQRCLMTWMHPSIPWLKLFPRLNGEIKQSR</sequence>
<keyword evidence="2" id="KW-0217">Developmental protein</keyword>
<dbReference type="GeneID" id="100366894"/>
<dbReference type="PANTHER" id="PTHR12972:SF0">
    <property type="entry name" value="PROTEIN DOWNSTREAM NEIGHBOR OF SON"/>
    <property type="match status" value="1"/>
</dbReference>
<comment type="similarity">
    <text evidence="4">Belongs to the DONSON family.</text>
</comment>
<evidence type="ECO:0000256" key="4">
    <source>
        <dbReference type="ARBA" id="ARBA00025806"/>
    </source>
</evidence>
<feature type="region of interest" description="Disordered" evidence="5">
    <location>
        <begin position="1"/>
        <end position="154"/>
    </location>
</feature>
<reference evidence="7" key="1">
    <citation type="submission" date="2025-08" db="UniProtKB">
        <authorList>
            <consortium name="RefSeq"/>
        </authorList>
    </citation>
    <scope>IDENTIFICATION</scope>
    <source>
        <tissue evidence="7">Testes</tissue>
    </source>
</reference>
<feature type="compositionally biased region" description="Polar residues" evidence="5">
    <location>
        <begin position="108"/>
        <end position="120"/>
    </location>
</feature>
<name>A0ABM0GJL2_SACKO</name>
<protein>
    <submittedName>
        <fullName evidence="7">Protein downstream neighbor of Son-like</fullName>
    </submittedName>
</protein>
<comment type="subcellular location">
    <subcellularLocation>
        <location evidence="1">Nucleus</location>
    </subcellularLocation>
</comment>
<dbReference type="InterPro" id="IPR024861">
    <property type="entry name" value="Donson"/>
</dbReference>
<evidence type="ECO:0000313" key="6">
    <source>
        <dbReference type="Proteomes" id="UP000694865"/>
    </source>
</evidence>